<proteinExistence type="predicted"/>
<dbReference type="PANTHER" id="PTHR36194">
    <property type="entry name" value="S-LAYER-LIKE PROTEIN"/>
    <property type="match status" value="1"/>
</dbReference>
<name>A0A938BTT3_UNCW3</name>
<accession>A0A938BTT3</accession>
<dbReference type="Proteomes" id="UP000779900">
    <property type="component" value="Unassembled WGS sequence"/>
</dbReference>
<sequence>MQRLPRVILVLAALAVCAGLVFAAKTCPNCGVSNKDSNRFCKTCGEVLPEASSPQPTTPRVSGFVSVDGSVVRITSQPSGAAVSVDGRSRGKTPLQLTDLEPGRHSIELARSGYRSYSGEFRITGSFGSIVVTTDPVGAEVFLDGKSKGAAPEGGLSLANVPYGRRTITARLYGYKDAVQVVDLKSAGPIGVTCRLLYGKGWLVVKSDPPGAGLLVNDTSAGQTPLVAELEPARYGLKLMRRGYYDWIGDANVQYAESTIVRAVLYRLETRKLPLLLGAIVGIGGGAVSAVKGESEYGKYRDATTQADAERYHRSTAAWDTRRNIALAAGVALAGAWWILKW</sequence>
<evidence type="ECO:0000313" key="4">
    <source>
        <dbReference type="Proteomes" id="UP000779900"/>
    </source>
</evidence>
<dbReference type="AlphaFoldDB" id="A0A938BTT3"/>
<feature type="chain" id="PRO_5037589006" evidence="1">
    <location>
        <begin position="24"/>
        <end position="342"/>
    </location>
</feature>
<evidence type="ECO:0000256" key="1">
    <source>
        <dbReference type="SAM" id="SignalP"/>
    </source>
</evidence>
<organism evidence="3 4">
    <name type="scientific">candidate division WOR-3 bacterium</name>
    <dbReference type="NCBI Taxonomy" id="2052148"/>
    <lineage>
        <taxon>Bacteria</taxon>
        <taxon>Bacteria division WOR-3</taxon>
    </lineage>
</organism>
<reference evidence="3" key="1">
    <citation type="submission" date="2019-03" db="EMBL/GenBank/DDBJ databases">
        <title>Lake Tanganyika Metagenome-Assembled Genomes (MAGs).</title>
        <authorList>
            <person name="Tran P."/>
        </authorList>
    </citation>
    <scope>NUCLEOTIDE SEQUENCE</scope>
    <source>
        <strain evidence="3">K_DeepCast_150m_m2_040</strain>
    </source>
</reference>
<feature type="domain" description="PEGA" evidence="2">
    <location>
        <begin position="127"/>
        <end position="186"/>
    </location>
</feature>
<protein>
    <submittedName>
        <fullName evidence="3">PEGA domain-containing protein</fullName>
    </submittedName>
</protein>
<feature type="domain" description="PEGA" evidence="2">
    <location>
        <begin position="203"/>
        <end position="261"/>
    </location>
</feature>
<keyword evidence="1" id="KW-0732">Signal</keyword>
<gene>
    <name evidence="3" type="ORF">FJY68_05010</name>
</gene>
<feature type="domain" description="PEGA" evidence="2">
    <location>
        <begin position="71"/>
        <end position="123"/>
    </location>
</feature>
<feature type="signal peptide" evidence="1">
    <location>
        <begin position="1"/>
        <end position="23"/>
    </location>
</feature>
<dbReference type="InterPro" id="IPR013229">
    <property type="entry name" value="PEGA"/>
</dbReference>
<dbReference type="Pfam" id="PF08308">
    <property type="entry name" value="PEGA"/>
    <property type="match status" value="3"/>
</dbReference>
<comment type="caution">
    <text evidence="3">The sequence shown here is derived from an EMBL/GenBank/DDBJ whole genome shotgun (WGS) entry which is preliminary data.</text>
</comment>
<dbReference type="PANTHER" id="PTHR36194:SF1">
    <property type="entry name" value="S-LAYER-LIKE PROTEIN"/>
    <property type="match status" value="1"/>
</dbReference>
<dbReference type="EMBL" id="VGIR01000022">
    <property type="protein sequence ID" value="MBM3331198.1"/>
    <property type="molecule type" value="Genomic_DNA"/>
</dbReference>
<evidence type="ECO:0000313" key="3">
    <source>
        <dbReference type="EMBL" id="MBM3331198.1"/>
    </source>
</evidence>
<evidence type="ECO:0000259" key="2">
    <source>
        <dbReference type="Pfam" id="PF08308"/>
    </source>
</evidence>